<organism evidence="1 2">
    <name type="scientific">Channa argus</name>
    <name type="common">Northern snakehead</name>
    <name type="synonym">Ophicephalus argus</name>
    <dbReference type="NCBI Taxonomy" id="215402"/>
    <lineage>
        <taxon>Eukaryota</taxon>
        <taxon>Metazoa</taxon>
        <taxon>Chordata</taxon>
        <taxon>Craniata</taxon>
        <taxon>Vertebrata</taxon>
        <taxon>Euteleostomi</taxon>
        <taxon>Actinopterygii</taxon>
        <taxon>Neopterygii</taxon>
        <taxon>Teleostei</taxon>
        <taxon>Neoteleostei</taxon>
        <taxon>Acanthomorphata</taxon>
        <taxon>Anabantaria</taxon>
        <taxon>Anabantiformes</taxon>
        <taxon>Channoidei</taxon>
        <taxon>Channidae</taxon>
        <taxon>Channa</taxon>
    </lineage>
</organism>
<dbReference type="AlphaFoldDB" id="A0A6G1QR02"/>
<evidence type="ECO:0000313" key="2">
    <source>
        <dbReference type="Proteomes" id="UP000503349"/>
    </source>
</evidence>
<reference evidence="2" key="2">
    <citation type="submission" date="2019-02" db="EMBL/GenBank/DDBJ databases">
        <title>Opniocepnalus argus Var Kimnra genome.</title>
        <authorList>
            <person name="Zhou C."/>
            <person name="Xiao S."/>
        </authorList>
    </citation>
    <scope>NUCLEOTIDE SEQUENCE [LARGE SCALE GENOMIC DNA]</scope>
</reference>
<evidence type="ECO:0000313" key="1">
    <source>
        <dbReference type="EMBL" id="KAF3704506.1"/>
    </source>
</evidence>
<name>A0A6G1QR02_CHAAH</name>
<sequence length="56" mass="6364">MSSLQRSKVSKIILRSLRGKKRFKFPLQSKNKAPCLQGAFGRSIRQSHEGDITSLF</sequence>
<proteinExistence type="predicted"/>
<dbReference type="EMBL" id="CM015731">
    <property type="protein sequence ID" value="KAF3704506.1"/>
    <property type="molecule type" value="Genomic_DNA"/>
</dbReference>
<protein>
    <submittedName>
        <fullName evidence="1">Uncharacterized protein</fullName>
    </submittedName>
</protein>
<reference evidence="1 2" key="1">
    <citation type="submission" date="2019-02" db="EMBL/GenBank/DDBJ databases">
        <title>Opniocepnalus argus genome.</title>
        <authorList>
            <person name="Zhou C."/>
            <person name="Xiao S."/>
        </authorList>
    </citation>
    <scope>NUCLEOTIDE SEQUENCE [LARGE SCALE GENOMIC DNA]</scope>
    <source>
        <strain evidence="1">OARG1902GOOAL</strain>
        <tissue evidence="1">Muscle</tissue>
    </source>
</reference>
<dbReference type="Proteomes" id="UP000503349">
    <property type="component" value="Chromosome 20"/>
</dbReference>
<keyword evidence="2" id="KW-1185">Reference proteome</keyword>
<gene>
    <name evidence="1" type="ORF">EXN66_Car020195</name>
</gene>
<accession>A0A6G1QR02</accession>